<evidence type="ECO:0000313" key="2">
    <source>
        <dbReference type="EMBL" id="HFN00815.1"/>
    </source>
</evidence>
<protein>
    <submittedName>
        <fullName evidence="2">Uncharacterized protein</fullName>
    </submittedName>
</protein>
<proteinExistence type="predicted"/>
<evidence type="ECO:0000256" key="1">
    <source>
        <dbReference type="SAM" id="Phobius"/>
    </source>
</evidence>
<gene>
    <name evidence="2" type="ORF">ENR64_24285</name>
</gene>
<comment type="caution">
    <text evidence="2">The sequence shown here is derived from an EMBL/GenBank/DDBJ whole genome shotgun (WGS) entry which is preliminary data.</text>
</comment>
<organism evidence="2">
    <name type="scientific">Oscillatoriales cyanobacterium SpSt-418</name>
    <dbReference type="NCBI Taxonomy" id="2282169"/>
    <lineage>
        <taxon>Bacteria</taxon>
        <taxon>Bacillati</taxon>
        <taxon>Cyanobacteriota</taxon>
        <taxon>Cyanophyceae</taxon>
        <taxon>Oscillatoriophycideae</taxon>
        <taxon>Oscillatoriales</taxon>
    </lineage>
</organism>
<dbReference type="AlphaFoldDB" id="A0A7C3PIJ2"/>
<reference evidence="2" key="1">
    <citation type="journal article" date="2020" name="mSystems">
        <title>Genome- and Community-Level Interaction Insights into Carbon Utilization and Element Cycling Functions of Hydrothermarchaeota in Hydrothermal Sediment.</title>
        <authorList>
            <person name="Zhou Z."/>
            <person name="Liu Y."/>
            <person name="Xu W."/>
            <person name="Pan J."/>
            <person name="Luo Z.H."/>
            <person name="Li M."/>
        </authorList>
    </citation>
    <scope>NUCLEOTIDE SEQUENCE [LARGE SCALE GENOMIC DNA]</scope>
    <source>
        <strain evidence="2">SpSt-418</strain>
    </source>
</reference>
<name>A0A7C3PIJ2_9CYAN</name>
<keyword evidence="1" id="KW-0812">Transmembrane</keyword>
<feature type="transmembrane region" description="Helical" evidence="1">
    <location>
        <begin position="103"/>
        <end position="126"/>
    </location>
</feature>
<keyword evidence="1" id="KW-0472">Membrane</keyword>
<accession>A0A7C3PIJ2</accession>
<dbReference type="EMBL" id="DSRU01000344">
    <property type="protein sequence ID" value="HFN00815.1"/>
    <property type="molecule type" value="Genomic_DNA"/>
</dbReference>
<sequence>MKPHPCYMDKASTQTLREGLAEYYACNPHVTPPETQPPEFAKILQAHDVGHVIYGCDTGMFDELRILPIFWWTSECNFQRFREMRNTPAVDVMYEEMIRDKGILWLYGAILRVLPALIPELIWLWFKTRDRQNRVPFLEFEPLLDRSLLDIRQEFDLLKLFRRG</sequence>
<keyword evidence="1" id="KW-1133">Transmembrane helix</keyword>